<keyword evidence="2" id="KW-0812">Transmembrane</keyword>
<dbReference type="Proteomes" id="UP000028863">
    <property type="component" value="Unassembled WGS sequence"/>
</dbReference>
<evidence type="ECO:0000313" key="4">
    <source>
        <dbReference type="Proteomes" id="UP000028863"/>
    </source>
</evidence>
<gene>
    <name evidence="3" type="ORF">BN988_01614</name>
</gene>
<evidence type="ECO:0000313" key="3">
    <source>
        <dbReference type="EMBL" id="CDO03114.1"/>
    </source>
</evidence>
<feature type="coiled-coil region" evidence="1">
    <location>
        <begin position="48"/>
        <end position="107"/>
    </location>
</feature>
<dbReference type="AlphaFoldDB" id="W9ABL8"/>
<dbReference type="RefSeq" id="WP_036574777.1">
    <property type="nucleotide sequence ID" value="NZ_CABLBW010000001.1"/>
</dbReference>
<dbReference type="EMBL" id="CCAX010000001">
    <property type="protein sequence ID" value="CDO03114.1"/>
    <property type="molecule type" value="Genomic_DNA"/>
</dbReference>
<keyword evidence="1" id="KW-0175">Coiled coil</keyword>
<proteinExistence type="predicted"/>
<keyword evidence="4" id="KW-1185">Reference proteome</keyword>
<keyword evidence="2" id="KW-1133">Transmembrane helix</keyword>
<feature type="transmembrane region" description="Helical" evidence="2">
    <location>
        <begin position="135"/>
        <end position="159"/>
    </location>
</feature>
<organism evidence="3 4">
    <name type="scientific">Oceanobacillus picturae</name>
    <dbReference type="NCBI Taxonomy" id="171693"/>
    <lineage>
        <taxon>Bacteria</taxon>
        <taxon>Bacillati</taxon>
        <taxon>Bacillota</taxon>
        <taxon>Bacilli</taxon>
        <taxon>Bacillales</taxon>
        <taxon>Bacillaceae</taxon>
        <taxon>Oceanobacillus</taxon>
    </lineage>
</organism>
<accession>W9ABL8</accession>
<keyword evidence="2" id="KW-0472">Membrane</keyword>
<dbReference type="SUPFAM" id="SSF58100">
    <property type="entry name" value="Bacterial hemolysins"/>
    <property type="match status" value="1"/>
</dbReference>
<reference evidence="3" key="2">
    <citation type="submission" date="2014-03" db="EMBL/GenBank/DDBJ databases">
        <authorList>
            <person name="Urmite Genomes"/>
        </authorList>
    </citation>
    <scope>NUCLEOTIDE SEQUENCE</scope>
    <source>
        <strain evidence="3">S1</strain>
    </source>
</reference>
<dbReference type="STRING" id="171693.BN988_01614"/>
<protein>
    <submittedName>
        <fullName evidence="3">Uncharacterized protein</fullName>
    </submittedName>
</protein>
<comment type="caution">
    <text evidence="3">The sequence shown here is derived from an EMBL/GenBank/DDBJ whole genome shotgun (WGS) entry which is preliminary data.</text>
</comment>
<evidence type="ECO:0000256" key="2">
    <source>
        <dbReference type="SAM" id="Phobius"/>
    </source>
</evidence>
<sequence>MINIWKVIQGCMHAMFEPTKKFLTLVGNAQTEAISQLFTILIGRSVDLRKLNENVEKTNKTIETKITEAQESLANTSQVIKELNELIESNQNELEKVRTEYEHINKLNKVSLAEAQPLLIELDKTVKKENKKNHLISFLISFLFFLAGAILGPMIYGYVINLF</sequence>
<reference evidence="3" key="1">
    <citation type="submission" date="2014-03" db="EMBL/GenBank/DDBJ databases">
        <title>Draft genome sequencing of Oceanobacillus picturae strain S1 isolated from human gut.</title>
        <authorList>
            <person name="Croce O."/>
            <person name="Lagier J.C."/>
            <person name="Raoult D."/>
        </authorList>
    </citation>
    <scope>NUCLEOTIDE SEQUENCE [LARGE SCALE GENOMIC DNA]</scope>
    <source>
        <strain evidence="3">S1</strain>
    </source>
</reference>
<evidence type="ECO:0000256" key="1">
    <source>
        <dbReference type="SAM" id="Coils"/>
    </source>
</evidence>
<name>W9ABL8_9BACI</name>